<sequence length="473" mass="53297">MDKNTGDQLNRAYEAYRQACMDRDRAKKELQQKTNFYEQQLHDKQKQIEDLKNLNLVLSARPSSFAGAGGFGVPPPSPKLENSDGWKSETASLESLQEQLKVSLQREKHFKDQLDIEKLHVLKLEGERDKLESVLTSRSDEIQYLKKLLKEAKEIKERPDQRTILDSEMRNMNVGQDPSAATAFGENARLGVERIFCDLKEEFSRICKLTREQSSQLNAFLMKKDIASDVRLPFSMPVQCTDEENEEAQILQKPKDTTVRSRFAPITPRGLAPDDERSISVESLSKLSIKFPPSSDDSDFLESSPDNLPILPSASDQESNSHKQLPDITLKNISAARLSPPYSPRSPRTACHLDKHVELGTNYRGTVVPSDEDSGLFLGTSNPIGDCKNTFHIPDTPDVDPSIEITERTVRGPQQPIWKPSSPHDIDLSILLSEKWDRDGPNICEFCQAVFPPSSTVGGDFFRHLNSHFYGQS</sequence>
<keyword evidence="1" id="KW-0597">Phosphoprotein</keyword>
<comment type="caution">
    <text evidence="6">The sequence shown here is derived from an EMBL/GenBank/DDBJ whole genome shotgun (WGS) entry which is preliminary data.</text>
</comment>
<dbReference type="Proteomes" id="UP000770717">
    <property type="component" value="Unassembled WGS sequence"/>
</dbReference>
<dbReference type="PANTHER" id="PTHR15249:SF0">
    <property type="entry name" value="TRAF FAMILY MEMBER-ASSOCIATED NF-KAPPA-B ACTIVATOR"/>
    <property type="match status" value="1"/>
</dbReference>
<evidence type="ECO:0000256" key="3">
    <source>
        <dbReference type="SAM" id="Coils"/>
    </source>
</evidence>
<evidence type="ECO:0000256" key="4">
    <source>
        <dbReference type="SAM" id="MobiDB-lite"/>
    </source>
</evidence>
<dbReference type="Pfam" id="PF12845">
    <property type="entry name" value="TBD"/>
    <property type="match status" value="1"/>
</dbReference>
<reference evidence="6" key="1">
    <citation type="thesis" date="2020" institute="ProQuest LLC" country="789 East Eisenhower Parkway, Ann Arbor, MI, USA">
        <title>Comparative Genomics and Chromosome Evolution.</title>
        <authorList>
            <person name="Mudd A.B."/>
        </authorList>
    </citation>
    <scope>NUCLEOTIDE SEQUENCE</scope>
    <source>
        <strain evidence="6">HN-11 Male</strain>
        <tissue evidence="6">Kidney and liver</tissue>
    </source>
</reference>
<dbReference type="OrthoDB" id="9937252at2759"/>
<keyword evidence="7" id="KW-1185">Reference proteome</keyword>
<dbReference type="AlphaFoldDB" id="A0A8J6K2U6"/>
<proteinExistence type="predicted"/>
<evidence type="ECO:0000256" key="2">
    <source>
        <dbReference type="ARBA" id="ARBA00023054"/>
    </source>
</evidence>
<organism evidence="6 7">
    <name type="scientific">Eleutherodactylus coqui</name>
    <name type="common">Puerto Rican coqui</name>
    <dbReference type="NCBI Taxonomy" id="57060"/>
    <lineage>
        <taxon>Eukaryota</taxon>
        <taxon>Metazoa</taxon>
        <taxon>Chordata</taxon>
        <taxon>Craniata</taxon>
        <taxon>Vertebrata</taxon>
        <taxon>Euteleostomi</taxon>
        <taxon>Amphibia</taxon>
        <taxon>Batrachia</taxon>
        <taxon>Anura</taxon>
        <taxon>Neobatrachia</taxon>
        <taxon>Hyloidea</taxon>
        <taxon>Eleutherodactylidae</taxon>
        <taxon>Eleutherodactylinae</taxon>
        <taxon>Eleutherodactylus</taxon>
        <taxon>Eleutherodactylus</taxon>
    </lineage>
</organism>
<dbReference type="InterPro" id="IPR024581">
    <property type="entry name" value="TBD"/>
</dbReference>
<dbReference type="GO" id="GO:0043124">
    <property type="term" value="P:negative regulation of canonical NF-kappaB signal transduction"/>
    <property type="evidence" value="ECO:0007669"/>
    <property type="project" value="InterPro"/>
</dbReference>
<evidence type="ECO:0000313" key="6">
    <source>
        <dbReference type="EMBL" id="KAG9477246.1"/>
    </source>
</evidence>
<dbReference type="InterPro" id="IPR039669">
    <property type="entry name" value="TANK"/>
</dbReference>
<evidence type="ECO:0000256" key="1">
    <source>
        <dbReference type="ARBA" id="ARBA00022553"/>
    </source>
</evidence>
<accession>A0A8J6K2U6</accession>
<gene>
    <name evidence="6" type="ORF">GDO78_002568</name>
</gene>
<dbReference type="EMBL" id="WNTK01000010">
    <property type="protein sequence ID" value="KAG9477245.1"/>
    <property type="molecule type" value="Genomic_DNA"/>
</dbReference>
<dbReference type="EMBL" id="WNTK01000010">
    <property type="protein sequence ID" value="KAG9477247.1"/>
    <property type="molecule type" value="Genomic_DNA"/>
</dbReference>
<feature type="region of interest" description="Disordered" evidence="4">
    <location>
        <begin position="293"/>
        <end position="324"/>
    </location>
</feature>
<protein>
    <recommendedName>
        <fullName evidence="5">Tbk1/Ikki binding domain-containing protein</fullName>
    </recommendedName>
</protein>
<feature type="domain" description="Tbk1/Ikki binding" evidence="5">
    <location>
        <begin position="191"/>
        <end position="243"/>
    </location>
</feature>
<evidence type="ECO:0000313" key="7">
    <source>
        <dbReference type="Proteomes" id="UP000770717"/>
    </source>
</evidence>
<keyword evidence="2 3" id="KW-0175">Coiled coil</keyword>
<name>A0A8J6K2U6_ELECQ</name>
<evidence type="ECO:0000259" key="5">
    <source>
        <dbReference type="Pfam" id="PF12845"/>
    </source>
</evidence>
<dbReference type="EMBL" id="WNTK01000010">
    <property type="protein sequence ID" value="KAG9477246.1"/>
    <property type="molecule type" value="Genomic_DNA"/>
</dbReference>
<dbReference type="PANTHER" id="PTHR15249">
    <property type="entry name" value="TRAF FAMILY MEMBER-ASSOCIATED NF-KAPPA-B ACTIVATOR"/>
    <property type="match status" value="1"/>
</dbReference>
<feature type="coiled-coil region" evidence="3">
    <location>
        <begin position="27"/>
        <end position="54"/>
    </location>
</feature>